<dbReference type="InterPro" id="IPR006179">
    <property type="entry name" value="5_nucleotidase/apyrase"/>
</dbReference>
<keyword evidence="1" id="KW-1133">Transmembrane helix</keyword>
<dbReference type="PRINTS" id="PR01607">
    <property type="entry name" value="APYRASEFAMLY"/>
</dbReference>
<keyword evidence="1" id="KW-0812">Transmembrane</keyword>
<feature type="transmembrane region" description="Helical" evidence="1">
    <location>
        <begin position="20"/>
        <end position="37"/>
    </location>
</feature>
<keyword evidence="4" id="KW-1185">Reference proteome</keyword>
<dbReference type="InterPro" id="IPR036907">
    <property type="entry name" value="5'-Nucleotdase_C_sf"/>
</dbReference>
<feature type="domain" description="5'-Nucleotidase C-terminal" evidence="2">
    <location>
        <begin position="93"/>
        <end position="234"/>
    </location>
</feature>
<dbReference type="SUPFAM" id="SSF55816">
    <property type="entry name" value="5'-nucleotidase (syn. UDP-sugar hydrolase), C-terminal domain"/>
    <property type="match status" value="1"/>
</dbReference>
<accession>A0A420DLK7</accession>
<evidence type="ECO:0000259" key="2">
    <source>
        <dbReference type="Pfam" id="PF02872"/>
    </source>
</evidence>
<dbReference type="PANTHER" id="PTHR11575:SF24">
    <property type="entry name" value="5'-NUCLEOTIDASE"/>
    <property type="match status" value="1"/>
</dbReference>
<dbReference type="GO" id="GO:0009166">
    <property type="term" value="P:nucleotide catabolic process"/>
    <property type="evidence" value="ECO:0007669"/>
    <property type="project" value="InterPro"/>
</dbReference>
<reference evidence="3 4" key="1">
    <citation type="submission" date="2018-09" db="EMBL/GenBank/DDBJ databases">
        <title>Genomic Encyclopedia of Archaeal and Bacterial Type Strains, Phase II (KMG-II): from individual species to whole genera.</title>
        <authorList>
            <person name="Goeker M."/>
        </authorList>
    </citation>
    <scope>NUCLEOTIDE SEQUENCE [LARGE SCALE GENOMIC DNA]</scope>
    <source>
        <strain evidence="3 4">DSM 26283</strain>
    </source>
</reference>
<protein>
    <submittedName>
        <fullName evidence="3">5'-nucleotidase-like protein</fullName>
    </submittedName>
</protein>
<dbReference type="AlphaFoldDB" id="A0A420DLK7"/>
<dbReference type="InterPro" id="IPR008334">
    <property type="entry name" value="5'-Nucleotdase_C"/>
</dbReference>
<dbReference type="Pfam" id="PF02872">
    <property type="entry name" value="5_nucleotid_C"/>
    <property type="match status" value="1"/>
</dbReference>
<organism evidence="3 4">
    <name type="scientific">Ichthyenterobacterium magnum</name>
    <dbReference type="NCBI Taxonomy" id="1230530"/>
    <lineage>
        <taxon>Bacteria</taxon>
        <taxon>Pseudomonadati</taxon>
        <taxon>Bacteroidota</taxon>
        <taxon>Flavobacteriia</taxon>
        <taxon>Flavobacteriales</taxon>
        <taxon>Flavobacteriaceae</taxon>
        <taxon>Ichthyenterobacterium</taxon>
    </lineage>
</organism>
<evidence type="ECO:0000313" key="4">
    <source>
        <dbReference type="Proteomes" id="UP000284892"/>
    </source>
</evidence>
<keyword evidence="1" id="KW-0472">Membrane</keyword>
<evidence type="ECO:0000313" key="3">
    <source>
        <dbReference type="EMBL" id="RKE95075.1"/>
    </source>
</evidence>
<dbReference type="Proteomes" id="UP000284892">
    <property type="component" value="Unassembled WGS sequence"/>
</dbReference>
<dbReference type="GO" id="GO:0030288">
    <property type="term" value="C:outer membrane-bounded periplasmic space"/>
    <property type="evidence" value="ECO:0007669"/>
    <property type="project" value="TreeGrafter"/>
</dbReference>
<comment type="caution">
    <text evidence="3">The sequence shown here is derived from an EMBL/GenBank/DDBJ whole genome shotgun (WGS) entry which is preliminary data.</text>
</comment>
<dbReference type="PANTHER" id="PTHR11575">
    <property type="entry name" value="5'-NUCLEOTIDASE-RELATED"/>
    <property type="match status" value="1"/>
</dbReference>
<evidence type="ECO:0000256" key="1">
    <source>
        <dbReference type="SAM" id="Phobius"/>
    </source>
</evidence>
<proteinExistence type="predicted"/>
<name>A0A420DLK7_9FLAO</name>
<dbReference type="GO" id="GO:0016787">
    <property type="term" value="F:hydrolase activity"/>
    <property type="evidence" value="ECO:0007669"/>
    <property type="project" value="InterPro"/>
</dbReference>
<dbReference type="EMBL" id="RAQJ01000002">
    <property type="protein sequence ID" value="RKE95075.1"/>
    <property type="molecule type" value="Genomic_DNA"/>
</dbReference>
<sequence>MLYTNVVKSDFKFLLTPYNNLMNFKFLIVILCIAFLSSCKQDMYLHKVEGKQINISDSIKQSTEIEAFIKPYREHVNNNLDSILAYAVDTYSKTDGEYNTAIGNMMADAVYQESNPIFKSRTGKDIDMVLLNHGGIRAIISKGNISKRTAYEVMPFDNSVVVVELKGQQVKELVNYLVKAKRAHPISKLKITLDKDTLLQSAFVNDKPIDVNKTYFVATNDYLYNGGDRMNFFKTNDSLYVLDYKIRNVLIDYFSETDTLRPVIDNRFIQLKN</sequence>
<dbReference type="Gene3D" id="3.90.780.10">
    <property type="entry name" value="5'-Nucleotidase, C-terminal domain"/>
    <property type="match status" value="1"/>
</dbReference>
<gene>
    <name evidence="3" type="ORF">BXY80_1258</name>
</gene>